<evidence type="ECO:0000313" key="2">
    <source>
        <dbReference type="Proteomes" id="UP000250321"/>
    </source>
</evidence>
<comment type="caution">
    <text evidence="1">The sequence shown here is derived from an EMBL/GenBank/DDBJ whole genome shotgun (WGS) entry which is preliminary data.</text>
</comment>
<protein>
    <submittedName>
        <fullName evidence="1">Uncharacterized protein</fullName>
    </submittedName>
</protein>
<dbReference type="EMBL" id="PJQY01001701">
    <property type="protein sequence ID" value="PQQ00383.1"/>
    <property type="molecule type" value="Genomic_DNA"/>
</dbReference>
<organism evidence="1 2">
    <name type="scientific">Prunus yedoensis var. nudiflora</name>
    <dbReference type="NCBI Taxonomy" id="2094558"/>
    <lineage>
        <taxon>Eukaryota</taxon>
        <taxon>Viridiplantae</taxon>
        <taxon>Streptophyta</taxon>
        <taxon>Embryophyta</taxon>
        <taxon>Tracheophyta</taxon>
        <taxon>Spermatophyta</taxon>
        <taxon>Magnoliopsida</taxon>
        <taxon>eudicotyledons</taxon>
        <taxon>Gunneridae</taxon>
        <taxon>Pentapetalae</taxon>
        <taxon>rosids</taxon>
        <taxon>fabids</taxon>
        <taxon>Rosales</taxon>
        <taxon>Rosaceae</taxon>
        <taxon>Amygdaloideae</taxon>
        <taxon>Amygdaleae</taxon>
        <taxon>Prunus</taxon>
    </lineage>
</organism>
<proteinExistence type="predicted"/>
<dbReference type="AlphaFoldDB" id="A0A314Y261"/>
<dbReference type="OrthoDB" id="10494275at2759"/>
<sequence>MVAVKKSSAWAIKSGPKIGPVVETISEPNPAKPPLSILGPGGICDPLPKLQGNETWAGSAQYETRFISKFRSFRGRTLSRRRCASFTQDVRPGHGGEFANVAEASQRDESCDSVDGRSIASVATEEDDLPSEVEESIDVIECDDGSVAGILTG</sequence>
<evidence type="ECO:0000313" key="1">
    <source>
        <dbReference type="EMBL" id="PQQ00383.1"/>
    </source>
</evidence>
<gene>
    <name evidence="1" type="ORF">Pyn_00230</name>
</gene>
<keyword evidence="2" id="KW-1185">Reference proteome</keyword>
<reference evidence="1 2" key="1">
    <citation type="submission" date="2018-02" db="EMBL/GenBank/DDBJ databases">
        <title>Draft genome of wild Prunus yedoensis var. nudiflora.</title>
        <authorList>
            <person name="Baek S."/>
            <person name="Kim J.-H."/>
            <person name="Choi K."/>
            <person name="Kim G.-B."/>
            <person name="Cho A."/>
            <person name="Jang H."/>
            <person name="Shin C.-H."/>
            <person name="Yu H.-J."/>
            <person name="Mun J.-H."/>
        </authorList>
    </citation>
    <scope>NUCLEOTIDE SEQUENCE [LARGE SCALE GENOMIC DNA]</scope>
    <source>
        <strain evidence="2">cv. Jeju island</strain>
        <tissue evidence="1">Leaf</tissue>
    </source>
</reference>
<name>A0A314Y261_PRUYE</name>
<dbReference type="Proteomes" id="UP000250321">
    <property type="component" value="Unassembled WGS sequence"/>
</dbReference>
<accession>A0A314Y261</accession>